<dbReference type="PANTHER" id="PTHR35004:SF8">
    <property type="entry name" value="TRANSPOSASE RV3428C-RELATED"/>
    <property type="match status" value="1"/>
</dbReference>
<dbReference type="InterPro" id="IPR001584">
    <property type="entry name" value="Integrase_cat-core"/>
</dbReference>
<name>A0A3B0XNE4_9ZZZZ</name>
<dbReference type="NCBIfam" id="NF033546">
    <property type="entry name" value="transpos_IS21"/>
    <property type="match status" value="1"/>
</dbReference>
<gene>
    <name evidence="5" type="ORF">MNBD_GAMMA09-12</name>
</gene>
<dbReference type="GO" id="GO:0003676">
    <property type="term" value="F:nucleic acid binding"/>
    <property type="evidence" value="ECO:0007669"/>
    <property type="project" value="InterPro"/>
</dbReference>
<feature type="domain" description="Integrase catalytic" evidence="4">
    <location>
        <begin position="136"/>
        <end position="317"/>
    </location>
</feature>
<reference evidence="5" key="1">
    <citation type="submission" date="2018-06" db="EMBL/GenBank/DDBJ databases">
        <authorList>
            <person name="Zhirakovskaya E."/>
        </authorList>
    </citation>
    <scope>NUCLEOTIDE SEQUENCE</scope>
</reference>
<dbReference type="AlphaFoldDB" id="A0A3B0XNE4"/>
<evidence type="ECO:0000259" key="3">
    <source>
        <dbReference type="PROSITE" id="PS50532"/>
    </source>
</evidence>
<dbReference type="InterPro" id="IPR017895">
    <property type="entry name" value="HTH_IS408/IS1162_type"/>
</dbReference>
<evidence type="ECO:0000313" key="5">
    <source>
        <dbReference type="EMBL" id="VAW69051.1"/>
    </source>
</evidence>
<feature type="domain" description="HTH IS408-type" evidence="3">
    <location>
        <begin position="11"/>
        <end position="92"/>
    </location>
</feature>
<dbReference type="Gene3D" id="3.30.420.10">
    <property type="entry name" value="Ribonuclease H-like superfamily/Ribonuclease H"/>
    <property type="match status" value="1"/>
</dbReference>
<proteinExistence type="inferred from homology"/>
<organism evidence="5">
    <name type="scientific">hydrothermal vent metagenome</name>
    <dbReference type="NCBI Taxonomy" id="652676"/>
    <lineage>
        <taxon>unclassified sequences</taxon>
        <taxon>metagenomes</taxon>
        <taxon>ecological metagenomes</taxon>
    </lineage>
</organism>
<dbReference type="EMBL" id="UOFI01000141">
    <property type="protein sequence ID" value="VAW69051.1"/>
    <property type="molecule type" value="Genomic_DNA"/>
</dbReference>
<accession>A0A3B0XNE4</accession>
<protein>
    <submittedName>
        <fullName evidence="5">Mobile element protein</fullName>
    </submittedName>
</protein>
<dbReference type="InterPro" id="IPR036397">
    <property type="entry name" value="RNaseH_sf"/>
</dbReference>
<evidence type="ECO:0000259" key="4">
    <source>
        <dbReference type="PROSITE" id="PS50994"/>
    </source>
</evidence>
<dbReference type="InterPro" id="IPR054353">
    <property type="entry name" value="IstA-like_C"/>
</dbReference>
<evidence type="ECO:0000256" key="1">
    <source>
        <dbReference type="ARBA" id="ARBA00009277"/>
    </source>
</evidence>
<dbReference type="PROSITE" id="PS50994">
    <property type="entry name" value="INTEGRASE"/>
    <property type="match status" value="1"/>
</dbReference>
<dbReference type="GO" id="GO:0015074">
    <property type="term" value="P:DNA integration"/>
    <property type="evidence" value="ECO:0007669"/>
    <property type="project" value="InterPro"/>
</dbReference>
<comment type="similarity">
    <text evidence="1">Belongs to the transposase IS21/IS408/IS1162 family.</text>
</comment>
<dbReference type="PROSITE" id="PS50532">
    <property type="entry name" value="HTH_IS408"/>
    <property type="match status" value="1"/>
</dbReference>
<dbReference type="Pfam" id="PF22483">
    <property type="entry name" value="Mu-transpos_C_2"/>
    <property type="match status" value="1"/>
</dbReference>
<feature type="region of interest" description="Disordered" evidence="2">
    <location>
        <begin position="499"/>
        <end position="519"/>
    </location>
</feature>
<evidence type="ECO:0000256" key="2">
    <source>
        <dbReference type="SAM" id="MobiDB-lite"/>
    </source>
</evidence>
<dbReference type="InterPro" id="IPR012337">
    <property type="entry name" value="RNaseH-like_sf"/>
</dbReference>
<sequence>MPTEKLSMRKIKQILQLHYEAGLSRRAISVSVGTSYGSVANYLNRAEKAGITWPLSADMDERDLGRLLFPSQAPSSPRRFIEPDFPQVHLELKHKGVTKLLLWEEYRQSHPDNGYSYAQFCHRYKVWQGKQATSMRQTHKAGEKLFVDYCGPTIPIVNPDTGECVNAQIFVAVLGASNYTFACASKTQNQGDWINAHVKTFEFLGGVPELVIPDNLKSAVIKTHRYDPQINPAYLQMANYYQTAIIPARPYKPKDKSKAEVGVQIVERWILARLRHQTFFTLAALNLAISELLIDLNNRAFKKLPGTRKSQFDMIDKPVLKALPKSPYQYVEIKTARVHIDYHIEYDKHYYSVPHHLVKEQVEVQASSTLISIYAYGHRVSSHPRSYAPGSHSTLTEHMPQSHRAMSEWSPERFLNWAEDIGESTKKVVTTLLFKKRHPEQNYRSVLALLSLVKKYDRQRLENACARAIDINSPTRTSVESILKNGLDKLNATTIEQSEKQTELPLNDHENIRGDKYYH</sequence>
<dbReference type="PANTHER" id="PTHR35004">
    <property type="entry name" value="TRANSPOSASE RV3428C-RELATED"/>
    <property type="match status" value="1"/>
</dbReference>
<dbReference type="SUPFAM" id="SSF53098">
    <property type="entry name" value="Ribonuclease H-like"/>
    <property type="match status" value="1"/>
</dbReference>